<comment type="subcellular location">
    <subcellularLocation>
        <location evidence="4">Membrane</location>
        <topology evidence="4">Multi-pass membrane protein</topology>
    </subcellularLocation>
</comment>
<dbReference type="GO" id="GO:0005524">
    <property type="term" value="F:ATP binding"/>
    <property type="evidence" value="ECO:0007669"/>
    <property type="project" value="UniProtKB-KW"/>
</dbReference>
<evidence type="ECO:0000256" key="14">
    <source>
        <dbReference type="ARBA" id="ARBA00023239"/>
    </source>
</evidence>
<evidence type="ECO:0000256" key="3">
    <source>
        <dbReference type="ARBA" id="ARBA00001946"/>
    </source>
</evidence>
<dbReference type="Gene3D" id="3.30.70.1230">
    <property type="entry name" value="Nucleotide cyclase"/>
    <property type="match status" value="2"/>
</dbReference>
<dbReference type="SMART" id="SM00044">
    <property type="entry name" value="CYCc"/>
    <property type="match status" value="2"/>
</dbReference>
<dbReference type="GO" id="GO:0035556">
    <property type="term" value="P:intracellular signal transduction"/>
    <property type="evidence" value="ECO:0007669"/>
    <property type="project" value="InterPro"/>
</dbReference>
<comment type="cofactor">
    <cofactor evidence="3">
        <name>Mg(2+)</name>
        <dbReference type="ChEBI" id="CHEBI:18420"/>
    </cofactor>
</comment>
<feature type="transmembrane region" description="Helical" evidence="16">
    <location>
        <begin position="464"/>
        <end position="486"/>
    </location>
</feature>
<dbReference type="InterPro" id="IPR001054">
    <property type="entry name" value="A/G_cyclase"/>
</dbReference>
<accession>A0A915PGT2</accession>
<keyword evidence="9" id="KW-0067">ATP-binding</keyword>
<evidence type="ECO:0000256" key="12">
    <source>
        <dbReference type="ARBA" id="ARBA00022998"/>
    </source>
</evidence>
<comment type="similarity">
    <text evidence="15">Belongs to the adenylyl cyclase class-4/guanylyl cyclase family.</text>
</comment>
<evidence type="ECO:0000256" key="6">
    <source>
        <dbReference type="ARBA" id="ARBA00022692"/>
    </source>
</evidence>
<proteinExistence type="inferred from homology"/>
<keyword evidence="6 16" id="KW-0812">Transmembrane</keyword>
<keyword evidence="13 16" id="KW-0472">Membrane</keyword>
<dbReference type="InterPro" id="IPR029787">
    <property type="entry name" value="Nucleotide_cyclase"/>
</dbReference>
<evidence type="ECO:0000256" key="11">
    <source>
        <dbReference type="ARBA" id="ARBA00022989"/>
    </source>
</evidence>
<feature type="domain" description="Guanylate cyclase" evidence="17">
    <location>
        <begin position="580"/>
        <end position="753"/>
    </location>
</feature>
<organism evidence="18 19">
    <name type="scientific">Setaria digitata</name>
    <dbReference type="NCBI Taxonomy" id="48799"/>
    <lineage>
        <taxon>Eukaryota</taxon>
        <taxon>Metazoa</taxon>
        <taxon>Ecdysozoa</taxon>
        <taxon>Nematoda</taxon>
        <taxon>Chromadorea</taxon>
        <taxon>Rhabditida</taxon>
        <taxon>Spirurina</taxon>
        <taxon>Spiruromorpha</taxon>
        <taxon>Filarioidea</taxon>
        <taxon>Setariidae</taxon>
        <taxon>Setaria</taxon>
    </lineage>
</organism>
<keyword evidence="11 16" id="KW-1133">Transmembrane helix</keyword>
<keyword evidence="10" id="KW-0460">Magnesium</keyword>
<evidence type="ECO:0000313" key="18">
    <source>
        <dbReference type="Proteomes" id="UP000887581"/>
    </source>
</evidence>
<dbReference type="AlphaFoldDB" id="A0A915PGT2"/>
<dbReference type="Proteomes" id="UP000887581">
    <property type="component" value="Unplaced"/>
</dbReference>
<dbReference type="PANTHER" id="PTHR45627:SF12">
    <property type="entry name" value="ADENYLATE CYCLASE TYPE 2"/>
    <property type="match status" value="1"/>
</dbReference>
<dbReference type="GO" id="GO:0007193">
    <property type="term" value="P:adenylate cyclase-inhibiting G protein-coupled receptor signaling pathway"/>
    <property type="evidence" value="ECO:0007669"/>
    <property type="project" value="TreeGrafter"/>
</dbReference>
<comment type="catalytic activity">
    <reaction evidence="2">
        <text>ATP = 3',5'-cyclic AMP + diphosphate</text>
        <dbReference type="Rhea" id="RHEA:15389"/>
        <dbReference type="ChEBI" id="CHEBI:30616"/>
        <dbReference type="ChEBI" id="CHEBI:33019"/>
        <dbReference type="ChEBI" id="CHEBI:58165"/>
        <dbReference type="EC" id="4.6.1.1"/>
    </reaction>
</comment>
<dbReference type="WBParaSite" id="sdigi.contig152.g5298.t1">
    <property type="protein sequence ID" value="sdigi.contig152.g5298.t1"/>
    <property type="gene ID" value="sdigi.contig152.g5298"/>
</dbReference>
<evidence type="ECO:0000259" key="17">
    <source>
        <dbReference type="PROSITE" id="PS50125"/>
    </source>
</evidence>
<reference evidence="19" key="1">
    <citation type="submission" date="2022-11" db="UniProtKB">
        <authorList>
            <consortium name="WormBaseParasite"/>
        </authorList>
    </citation>
    <scope>IDENTIFICATION</scope>
</reference>
<keyword evidence="12" id="KW-0115">cAMP biosynthesis</keyword>
<dbReference type="GO" id="GO:0006171">
    <property type="term" value="P:cAMP biosynthetic process"/>
    <property type="evidence" value="ECO:0007669"/>
    <property type="project" value="UniProtKB-KW"/>
</dbReference>
<evidence type="ECO:0000256" key="7">
    <source>
        <dbReference type="ARBA" id="ARBA00022723"/>
    </source>
</evidence>
<dbReference type="FunFam" id="3.30.70.1230:FF:000032">
    <property type="entry name" value="Adenylyl cyclase 78C"/>
    <property type="match status" value="1"/>
</dbReference>
<evidence type="ECO:0000256" key="5">
    <source>
        <dbReference type="ARBA" id="ARBA00012201"/>
    </source>
</evidence>
<evidence type="ECO:0000256" key="8">
    <source>
        <dbReference type="ARBA" id="ARBA00022741"/>
    </source>
</evidence>
<dbReference type="PANTHER" id="PTHR45627">
    <property type="entry name" value="ADENYLATE CYCLASE TYPE 1"/>
    <property type="match status" value="1"/>
</dbReference>
<evidence type="ECO:0000256" key="16">
    <source>
        <dbReference type="SAM" id="Phobius"/>
    </source>
</evidence>
<evidence type="ECO:0000256" key="1">
    <source>
        <dbReference type="ARBA" id="ARBA00001436"/>
    </source>
</evidence>
<dbReference type="PROSITE" id="PS00452">
    <property type="entry name" value="GUANYLATE_CYCLASE_1"/>
    <property type="match status" value="2"/>
</dbReference>
<protein>
    <recommendedName>
        <fullName evidence="5">adenylate cyclase</fullName>
        <ecNumber evidence="5">4.6.1.1</ecNumber>
    </recommendedName>
</protein>
<keyword evidence="7" id="KW-0479">Metal-binding</keyword>
<name>A0A915PGT2_9BILA</name>
<dbReference type="GO" id="GO:0007189">
    <property type="term" value="P:adenylate cyclase-activating G protein-coupled receptor signaling pathway"/>
    <property type="evidence" value="ECO:0007669"/>
    <property type="project" value="TreeGrafter"/>
</dbReference>
<evidence type="ECO:0000256" key="2">
    <source>
        <dbReference type="ARBA" id="ARBA00001593"/>
    </source>
</evidence>
<dbReference type="Pfam" id="PF00211">
    <property type="entry name" value="Guanylate_cyc"/>
    <property type="match status" value="2"/>
</dbReference>
<feature type="transmembrane region" description="Helical" evidence="16">
    <location>
        <begin position="432"/>
        <end position="452"/>
    </location>
</feature>
<comment type="catalytic activity">
    <reaction evidence="1">
        <text>GTP = 3',5'-cyclic GMP + diphosphate</text>
        <dbReference type="Rhea" id="RHEA:13665"/>
        <dbReference type="ChEBI" id="CHEBI:33019"/>
        <dbReference type="ChEBI" id="CHEBI:37565"/>
        <dbReference type="ChEBI" id="CHEBI:57746"/>
        <dbReference type="EC" id="4.6.1.2"/>
    </reaction>
</comment>
<dbReference type="FunFam" id="3.30.70.1230:FF:000024">
    <property type="entry name" value="ACXA, isoform A"/>
    <property type="match status" value="1"/>
</dbReference>
<evidence type="ECO:0000256" key="9">
    <source>
        <dbReference type="ARBA" id="ARBA00022840"/>
    </source>
</evidence>
<dbReference type="GO" id="GO:0005886">
    <property type="term" value="C:plasma membrane"/>
    <property type="evidence" value="ECO:0007669"/>
    <property type="project" value="TreeGrafter"/>
</dbReference>
<dbReference type="GO" id="GO:0004016">
    <property type="term" value="F:adenylate cyclase activity"/>
    <property type="evidence" value="ECO:0007669"/>
    <property type="project" value="UniProtKB-EC"/>
</dbReference>
<dbReference type="SUPFAM" id="SSF55073">
    <property type="entry name" value="Nucleotide cyclase"/>
    <property type="match status" value="2"/>
</dbReference>
<dbReference type="InterPro" id="IPR018297">
    <property type="entry name" value="A/G_cyclase_CS"/>
</dbReference>
<sequence length="808" mass="90988">MLACASLMWSTTLNYAQFCYMLLSVLLYQAILLVIGAVADANEAANRANLSLQLKEAVSRRNELQALKDRQDQLLLSVIPAHLTERVSKTIMATTENTKNQNKQKNLFHELHVQCHPNVSILFADIVNFTVLAAQLSAKELVYTLNELYSKFDQDAQKLQCMRIKFLGDCYYCVSGMPVNRPNHADMCVAMGLEMIKTIKQVQLATGVDVNMRIGVHTGSVLCGILGLRKWQFDIWSDDVTLANHMETAGRPGELIIDIFRTIHITNTTKELLLGQYNIIEAHSDDSLIAALGQPTYYILPDKTAIDRNASIYNRKTIINDNLTSSQTRMSLKVKVSKVVEYWGAETPFANLSSKPPSIEERLINKRPVLPYLDSNTTQSLTLIENNLSSYAISSFFDLMKCTKSRVSSSGTPYLLFPFRRKTITNPISDCLSLLLLAIPLSVSQICLLLAYQSHLFMHQIMQIFIVMLSLTVTTIVDIYCAHRFLVTLSFALTSALVISPHQQCASDKHESDFRTAANTIHRLDCNASFRDEEKIVETVQNINKLLIENILPSHVAAKFLHPNRSTNVELYAHLHENVCVMFASIPNYKEFWGEWDRSRKLECLRLLNEIVCEFDKLLSKPKFSSIEKIKTVASTYLAAAGLNDHELTAYEFIDASEEEQSTPDYIIGFSKIIKVLLTIKSYRNVTLMVEFAMAMNSVLEKLNGDSFQNFELRIVYSKPGLNCGPLVAGVIGAQKPQYDIWGDTVNLASRMDTYGEPQKIHMTKTVGQILQGSYPVKSRGFMKIKGVAEPIETFFLEFKHAKNGSTK</sequence>
<keyword evidence="18" id="KW-1185">Reference proteome</keyword>
<evidence type="ECO:0000256" key="10">
    <source>
        <dbReference type="ARBA" id="ARBA00022842"/>
    </source>
</evidence>
<dbReference type="CDD" id="cd07302">
    <property type="entry name" value="CHD"/>
    <property type="match status" value="2"/>
</dbReference>
<feature type="domain" description="Guanylate cyclase" evidence="17">
    <location>
        <begin position="120"/>
        <end position="247"/>
    </location>
</feature>
<evidence type="ECO:0000313" key="19">
    <source>
        <dbReference type="WBParaSite" id="sdigi.contig152.g5298.t1"/>
    </source>
</evidence>
<evidence type="ECO:0000256" key="4">
    <source>
        <dbReference type="ARBA" id="ARBA00004141"/>
    </source>
</evidence>
<evidence type="ECO:0000256" key="15">
    <source>
        <dbReference type="RuleBase" id="RU000405"/>
    </source>
</evidence>
<evidence type="ECO:0000256" key="13">
    <source>
        <dbReference type="ARBA" id="ARBA00023136"/>
    </source>
</evidence>
<dbReference type="EC" id="4.6.1.1" evidence="5"/>
<dbReference type="GO" id="GO:0004383">
    <property type="term" value="F:guanylate cyclase activity"/>
    <property type="evidence" value="ECO:0007669"/>
    <property type="project" value="UniProtKB-EC"/>
</dbReference>
<keyword evidence="14 15" id="KW-0456">Lyase</keyword>
<dbReference type="PROSITE" id="PS50125">
    <property type="entry name" value="GUANYLATE_CYCLASE_2"/>
    <property type="match status" value="2"/>
</dbReference>
<keyword evidence="8" id="KW-0547">Nucleotide-binding</keyword>
<dbReference type="GO" id="GO:0046872">
    <property type="term" value="F:metal ion binding"/>
    <property type="evidence" value="ECO:0007669"/>
    <property type="project" value="UniProtKB-KW"/>
</dbReference>